<evidence type="ECO:0000256" key="1">
    <source>
        <dbReference type="ARBA" id="ARBA00004162"/>
    </source>
</evidence>
<evidence type="ECO:0000256" key="5">
    <source>
        <dbReference type="RuleBase" id="RU003616"/>
    </source>
</evidence>
<keyword evidence="7" id="KW-0472">Membrane</keyword>
<feature type="transmembrane region" description="Helical" evidence="7">
    <location>
        <begin position="161"/>
        <end position="181"/>
    </location>
</feature>
<dbReference type="CDD" id="cd06464">
    <property type="entry name" value="ACD_sHsps-like"/>
    <property type="match status" value="1"/>
</dbReference>
<keyword evidence="7" id="KW-1133">Transmembrane helix</keyword>
<evidence type="ECO:0000313" key="10">
    <source>
        <dbReference type="Proteomes" id="UP000243459"/>
    </source>
</evidence>
<dbReference type="PROSITE" id="PS01031">
    <property type="entry name" value="SHSP"/>
    <property type="match status" value="1"/>
</dbReference>
<dbReference type="OrthoDB" id="1431247at2759"/>
<dbReference type="EMBL" id="CM007383">
    <property type="protein sequence ID" value="ONK74273.1"/>
    <property type="molecule type" value="Genomic_DNA"/>
</dbReference>
<feature type="domain" description="SHSP" evidence="8">
    <location>
        <begin position="6"/>
        <end position="110"/>
    </location>
</feature>
<evidence type="ECO:0000256" key="6">
    <source>
        <dbReference type="SAM" id="MobiDB-lite"/>
    </source>
</evidence>
<keyword evidence="10" id="KW-1185">Reference proteome</keyword>
<comment type="subcellular location">
    <subcellularLocation>
        <location evidence="1">Cell membrane</location>
        <topology evidence="1">Single-pass membrane protein</topology>
    </subcellularLocation>
</comment>
<name>A0A5P1F951_ASPOF</name>
<dbReference type="InterPro" id="IPR008978">
    <property type="entry name" value="HSP20-like_chaperone"/>
</dbReference>
<dbReference type="InterPro" id="IPR002068">
    <property type="entry name" value="A-crystallin/Hsp20_dom"/>
</dbReference>
<dbReference type="AlphaFoldDB" id="A0A5P1F951"/>
<dbReference type="Proteomes" id="UP000243459">
    <property type="component" value="Chromosome 3"/>
</dbReference>
<dbReference type="GO" id="GO:0005886">
    <property type="term" value="C:plasma membrane"/>
    <property type="evidence" value="ECO:0007669"/>
    <property type="project" value="UniProtKB-SubCell"/>
</dbReference>
<evidence type="ECO:0000259" key="8">
    <source>
        <dbReference type="PROSITE" id="PS01031"/>
    </source>
</evidence>
<evidence type="ECO:0000256" key="4">
    <source>
        <dbReference type="PROSITE-ProRule" id="PRU00285"/>
    </source>
</evidence>
<proteinExistence type="inferred from homology"/>
<keyword evidence="3" id="KW-0611">Plant defense</keyword>
<evidence type="ECO:0000256" key="2">
    <source>
        <dbReference type="ARBA" id="ARBA00022475"/>
    </source>
</evidence>
<protein>
    <recommendedName>
        <fullName evidence="8">SHSP domain-containing protein</fullName>
    </recommendedName>
</protein>
<keyword evidence="2" id="KW-1003">Cell membrane</keyword>
<dbReference type="Gene3D" id="2.60.40.790">
    <property type="match status" value="1"/>
</dbReference>
<dbReference type="PANTHER" id="PTHR43670">
    <property type="entry name" value="HEAT SHOCK PROTEIN 26"/>
    <property type="match status" value="1"/>
</dbReference>
<evidence type="ECO:0000256" key="3">
    <source>
        <dbReference type="ARBA" id="ARBA00022821"/>
    </source>
</evidence>
<dbReference type="Gramene" id="ONK74273">
    <property type="protein sequence ID" value="ONK74273"/>
    <property type="gene ID" value="A4U43_C03F4560"/>
</dbReference>
<evidence type="ECO:0000256" key="7">
    <source>
        <dbReference type="SAM" id="Phobius"/>
    </source>
</evidence>
<dbReference type="PANTHER" id="PTHR43670:SF132">
    <property type="entry name" value="OS03G0157600 PROTEIN"/>
    <property type="match status" value="1"/>
</dbReference>
<dbReference type="Pfam" id="PF00011">
    <property type="entry name" value="HSP20"/>
    <property type="match status" value="1"/>
</dbReference>
<feature type="compositionally biased region" description="Basic and acidic residues" evidence="6">
    <location>
        <begin position="103"/>
        <end position="113"/>
    </location>
</feature>
<sequence length="202" mass="22877">MDPVARSYDDFIPSSHWITEEGLDTLIIELPGFKKEHLRIQLDNFGNLRTSGERPIDGNRWKRFRKEFRVPDNCNASEIRAKFESGLLTITLPKLITEEEPEPEPKPEPEPEPKPVPAPTVQAPEPEKMKQAVPETDFDKGEVEEGASGLMVGMKAKRKQLMINFAVAAVIMIGVGIFVAYKFRKISEAESTGELLEYFDEF</sequence>
<accession>A0A5P1F951</accession>
<evidence type="ECO:0000313" key="9">
    <source>
        <dbReference type="EMBL" id="ONK74273.1"/>
    </source>
</evidence>
<reference evidence="10" key="1">
    <citation type="journal article" date="2017" name="Nat. Commun.">
        <title>The asparagus genome sheds light on the origin and evolution of a young Y chromosome.</title>
        <authorList>
            <person name="Harkess A."/>
            <person name="Zhou J."/>
            <person name="Xu C."/>
            <person name="Bowers J.E."/>
            <person name="Van der Hulst R."/>
            <person name="Ayyampalayam S."/>
            <person name="Mercati F."/>
            <person name="Riccardi P."/>
            <person name="McKain M.R."/>
            <person name="Kakrana A."/>
            <person name="Tang H."/>
            <person name="Ray J."/>
            <person name="Groenendijk J."/>
            <person name="Arikit S."/>
            <person name="Mathioni S.M."/>
            <person name="Nakano M."/>
            <person name="Shan H."/>
            <person name="Telgmann-Rauber A."/>
            <person name="Kanno A."/>
            <person name="Yue Z."/>
            <person name="Chen H."/>
            <person name="Li W."/>
            <person name="Chen Y."/>
            <person name="Xu X."/>
            <person name="Zhang Y."/>
            <person name="Luo S."/>
            <person name="Chen H."/>
            <person name="Gao J."/>
            <person name="Mao Z."/>
            <person name="Pires J.C."/>
            <person name="Luo M."/>
            <person name="Kudrna D."/>
            <person name="Wing R.A."/>
            <person name="Meyers B.C."/>
            <person name="Yi K."/>
            <person name="Kong H."/>
            <person name="Lavrijsen P."/>
            <person name="Sunseri F."/>
            <person name="Falavigna A."/>
            <person name="Ye Y."/>
            <person name="Leebens-Mack J.H."/>
            <person name="Chen G."/>
        </authorList>
    </citation>
    <scope>NUCLEOTIDE SEQUENCE [LARGE SCALE GENOMIC DNA]</scope>
    <source>
        <strain evidence="10">cv. DH0086</strain>
    </source>
</reference>
<feature type="region of interest" description="Disordered" evidence="6">
    <location>
        <begin position="94"/>
        <end position="131"/>
    </location>
</feature>
<dbReference type="OMA" id="GSDWIRF"/>
<comment type="similarity">
    <text evidence="4 5">Belongs to the small heat shock protein (HSP20) family.</text>
</comment>
<keyword evidence="7" id="KW-0812">Transmembrane</keyword>
<dbReference type="SUPFAM" id="SSF49764">
    <property type="entry name" value="HSP20-like chaperones"/>
    <property type="match status" value="1"/>
</dbReference>
<organism evidence="9 10">
    <name type="scientific">Asparagus officinalis</name>
    <name type="common">Garden asparagus</name>
    <dbReference type="NCBI Taxonomy" id="4686"/>
    <lineage>
        <taxon>Eukaryota</taxon>
        <taxon>Viridiplantae</taxon>
        <taxon>Streptophyta</taxon>
        <taxon>Embryophyta</taxon>
        <taxon>Tracheophyta</taxon>
        <taxon>Spermatophyta</taxon>
        <taxon>Magnoliopsida</taxon>
        <taxon>Liliopsida</taxon>
        <taxon>Asparagales</taxon>
        <taxon>Asparagaceae</taxon>
        <taxon>Asparagoideae</taxon>
        <taxon>Asparagus</taxon>
    </lineage>
</organism>
<dbReference type="GO" id="GO:0006952">
    <property type="term" value="P:defense response"/>
    <property type="evidence" value="ECO:0007669"/>
    <property type="project" value="UniProtKB-KW"/>
</dbReference>
<dbReference type="GO" id="GO:0034605">
    <property type="term" value="P:cellular response to heat"/>
    <property type="evidence" value="ECO:0007669"/>
    <property type="project" value="TreeGrafter"/>
</dbReference>
<gene>
    <name evidence="9" type="ORF">A4U43_C03F4560</name>
</gene>